<dbReference type="AlphaFoldDB" id="A0A1A8XDM7"/>
<organism evidence="1 2">
    <name type="scientific">Candidatus Propionivibrio aalborgensis</name>
    <dbReference type="NCBI Taxonomy" id="1860101"/>
    <lineage>
        <taxon>Bacteria</taxon>
        <taxon>Pseudomonadati</taxon>
        <taxon>Pseudomonadota</taxon>
        <taxon>Betaproteobacteria</taxon>
        <taxon>Rhodocyclales</taxon>
        <taxon>Rhodocyclaceae</taxon>
        <taxon>Propionivibrio</taxon>
    </lineage>
</organism>
<accession>A0A1A8XDM7</accession>
<dbReference type="SUPFAM" id="SSF88713">
    <property type="entry name" value="Glycoside hydrolase/deacetylase"/>
    <property type="match status" value="1"/>
</dbReference>
<dbReference type="Gene3D" id="3.20.20.370">
    <property type="entry name" value="Glycoside hydrolase/deacetylase"/>
    <property type="match status" value="1"/>
</dbReference>
<evidence type="ECO:0000313" key="2">
    <source>
        <dbReference type="Proteomes" id="UP000199600"/>
    </source>
</evidence>
<keyword evidence="2" id="KW-1185">Reference proteome</keyword>
<sequence>MEAHAVVYLASEVASLWPVPTWNVPTERQSLQAARKLPAELTASIRVGATRLAMMSVGLHGRISGNPARAMALARFLDYVQGHDSVWICRREEIARHWMTEHPAQER</sequence>
<protein>
    <recommendedName>
        <fullName evidence="3">Polysaccharide deacetylase</fullName>
    </recommendedName>
</protein>
<dbReference type="GO" id="GO:0005975">
    <property type="term" value="P:carbohydrate metabolic process"/>
    <property type="evidence" value="ECO:0007669"/>
    <property type="project" value="InterPro"/>
</dbReference>
<evidence type="ECO:0000313" key="1">
    <source>
        <dbReference type="EMBL" id="SBT03300.1"/>
    </source>
</evidence>
<proteinExistence type="predicted"/>
<dbReference type="PANTHER" id="PTHR43123">
    <property type="entry name" value="POLYSACCHARIDE DEACETYLASE-RELATED"/>
    <property type="match status" value="1"/>
</dbReference>
<dbReference type="Proteomes" id="UP000199600">
    <property type="component" value="Unassembled WGS sequence"/>
</dbReference>
<dbReference type="InterPro" id="IPR011330">
    <property type="entry name" value="Glyco_hydro/deAcase_b/a-brl"/>
</dbReference>
<evidence type="ECO:0008006" key="3">
    <source>
        <dbReference type="Google" id="ProtNLM"/>
    </source>
</evidence>
<dbReference type="EMBL" id="FLQY01000006">
    <property type="protein sequence ID" value="SBT03300.1"/>
    <property type="molecule type" value="Genomic_DNA"/>
</dbReference>
<dbReference type="PANTHER" id="PTHR43123:SF1">
    <property type="entry name" value="POLYSACCHARIDE DEACETYLASE-RELATED"/>
    <property type="match status" value="1"/>
</dbReference>
<gene>
    <name evidence="1" type="ORF">PROAA_1030001</name>
</gene>
<name>A0A1A8XDM7_9RHOO</name>
<reference evidence="1 2" key="1">
    <citation type="submission" date="2016-06" db="EMBL/GenBank/DDBJ databases">
        <authorList>
            <person name="Kjaerup R.B."/>
            <person name="Dalgaard T.S."/>
            <person name="Juul-Madsen H.R."/>
        </authorList>
    </citation>
    <scope>NUCLEOTIDE SEQUENCE [LARGE SCALE GENOMIC DNA]</scope>
    <source>
        <strain evidence="1">2</strain>
    </source>
</reference>